<feature type="domain" description="Transposase IS110-like N-terminal" evidence="1">
    <location>
        <begin position="37"/>
        <end position="140"/>
    </location>
</feature>
<name>A0A1S1RED8_9ACTN</name>
<organism evidence="2 3">
    <name type="scientific">Parafrankia colletiae</name>
    <dbReference type="NCBI Taxonomy" id="573497"/>
    <lineage>
        <taxon>Bacteria</taxon>
        <taxon>Bacillati</taxon>
        <taxon>Actinomycetota</taxon>
        <taxon>Actinomycetes</taxon>
        <taxon>Frankiales</taxon>
        <taxon>Frankiaceae</taxon>
        <taxon>Parafrankia</taxon>
    </lineage>
</organism>
<dbReference type="Proteomes" id="UP000179627">
    <property type="component" value="Unassembled WGS sequence"/>
</dbReference>
<protein>
    <recommendedName>
        <fullName evidence="1">Transposase IS110-like N-terminal domain-containing protein</fullName>
    </recommendedName>
</protein>
<dbReference type="AlphaFoldDB" id="A0A1S1RED8"/>
<dbReference type="Pfam" id="PF01548">
    <property type="entry name" value="DEDD_Tnp_IS110"/>
    <property type="match status" value="1"/>
</dbReference>
<gene>
    <name evidence="2" type="ORF">CC117_32500</name>
</gene>
<dbReference type="OrthoDB" id="9815354at2"/>
<dbReference type="EMBL" id="MBLM01000027">
    <property type="protein sequence ID" value="OHV43875.1"/>
    <property type="molecule type" value="Genomic_DNA"/>
</dbReference>
<dbReference type="GO" id="GO:0004803">
    <property type="term" value="F:transposase activity"/>
    <property type="evidence" value="ECO:0007669"/>
    <property type="project" value="InterPro"/>
</dbReference>
<comment type="caution">
    <text evidence="2">The sequence shown here is derived from an EMBL/GenBank/DDBJ whole genome shotgun (WGS) entry which is preliminary data.</text>
</comment>
<accession>A0A1S1RED8</accession>
<keyword evidence="3" id="KW-1185">Reference proteome</keyword>
<dbReference type="PANTHER" id="PTHR33055">
    <property type="entry name" value="TRANSPOSASE FOR INSERTION SEQUENCE ELEMENT IS1111A"/>
    <property type="match status" value="1"/>
</dbReference>
<dbReference type="GO" id="GO:0003677">
    <property type="term" value="F:DNA binding"/>
    <property type="evidence" value="ECO:0007669"/>
    <property type="project" value="InterPro"/>
</dbReference>
<reference evidence="3" key="1">
    <citation type="submission" date="2016-07" db="EMBL/GenBank/DDBJ databases">
        <title>Sequence Frankia sp. strain CcI1.17.</title>
        <authorList>
            <person name="Ghodhbane-Gtari F."/>
            <person name="Swanson E."/>
            <person name="Gueddou A."/>
            <person name="Morris K."/>
            <person name="Hezbri K."/>
            <person name="Ktari A."/>
            <person name="Nouioui I."/>
            <person name="Abebe-Akele F."/>
            <person name="Simpson S."/>
            <person name="Thomas K."/>
            <person name="Gtari M."/>
            <person name="Tisa L.S."/>
            <person name="Hurst S."/>
        </authorList>
    </citation>
    <scope>NUCLEOTIDE SEQUENCE [LARGE SCALE GENOMIC DNA]</scope>
    <source>
        <strain evidence="3">Cc1.17</strain>
    </source>
</reference>
<proteinExistence type="predicted"/>
<dbReference type="InterPro" id="IPR002525">
    <property type="entry name" value="Transp_IS110-like_N"/>
</dbReference>
<evidence type="ECO:0000313" key="3">
    <source>
        <dbReference type="Proteomes" id="UP000179627"/>
    </source>
</evidence>
<evidence type="ECO:0000259" key="1">
    <source>
        <dbReference type="Pfam" id="PF01548"/>
    </source>
</evidence>
<dbReference type="InterPro" id="IPR047650">
    <property type="entry name" value="Transpos_IS110"/>
</dbReference>
<sequence length="161" mass="18081">MLIVKGWVGWMAARTTPAVPDAEQVEESSPLLARVAAIDVAKDSGMVCTRLPHEDRAGRKVRKVWTVAARYGDVVALGDHLRSQGVERVVVESASDYWRIWFYLLEAAGLEVWLVNARDVKNVPDRPKTDKLDAVWLCKLNERGCYGRRSCRRRRCGICGG</sequence>
<evidence type="ECO:0000313" key="2">
    <source>
        <dbReference type="EMBL" id="OHV43875.1"/>
    </source>
</evidence>
<dbReference type="GO" id="GO:0006313">
    <property type="term" value="P:DNA transposition"/>
    <property type="evidence" value="ECO:0007669"/>
    <property type="project" value="InterPro"/>
</dbReference>